<evidence type="ECO:0000256" key="2">
    <source>
        <dbReference type="ARBA" id="ARBA00022475"/>
    </source>
</evidence>
<dbReference type="Proteomes" id="UP000316747">
    <property type="component" value="Unassembled WGS sequence"/>
</dbReference>
<evidence type="ECO:0000256" key="1">
    <source>
        <dbReference type="ARBA" id="ARBA00004651"/>
    </source>
</evidence>
<evidence type="ECO:0000256" key="4">
    <source>
        <dbReference type="ARBA" id="ARBA00022989"/>
    </source>
</evidence>
<dbReference type="GO" id="GO:0005886">
    <property type="term" value="C:plasma membrane"/>
    <property type="evidence" value="ECO:0007669"/>
    <property type="project" value="UniProtKB-SubCell"/>
</dbReference>
<dbReference type="PIRSF" id="PIRSF006060">
    <property type="entry name" value="AA_transporter"/>
    <property type="match status" value="1"/>
</dbReference>
<keyword evidence="2" id="KW-1003">Cell membrane</keyword>
<dbReference type="Gene3D" id="1.20.1740.10">
    <property type="entry name" value="Amino acid/polyamine transporter I"/>
    <property type="match status" value="1"/>
</dbReference>
<dbReference type="InterPro" id="IPR002293">
    <property type="entry name" value="AA/rel_permease1"/>
</dbReference>
<dbReference type="GO" id="GO:0022857">
    <property type="term" value="F:transmembrane transporter activity"/>
    <property type="evidence" value="ECO:0007669"/>
    <property type="project" value="InterPro"/>
</dbReference>
<feature type="transmembrane region" description="Helical" evidence="6">
    <location>
        <begin position="384"/>
        <end position="407"/>
    </location>
</feature>
<keyword evidence="4 6" id="KW-1133">Transmembrane helix</keyword>
<dbReference type="Pfam" id="PF13520">
    <property type="entry name" value="AA_permease_2"/>
    <property type="match status" value="1"/>
</dbReference>
<name>A0A543HTL2_9MICO</name>
<comment type="subcellular location">
    <subcellularLocation>
        <location evidence="1">Cell membrane</location>
        <topology evidence="1">Multi-pass membrane protein</topology>
    </subcellularLocation>
</comment>
<proteinExistence type="predicted"/>
<evidence type="ECO:0000256" key="3">
    <source>
        <dbReference type="ARBA" id="ARBA00022692"/>
    </source>
</evidence>
<feature type="transmembrane region" description="Helical" evidence="6">
    <location>
        <begin position="166"/>
        <end position="185"/>
    </location>
</feature>
<feature type="transmembrane region" description="Helical" evidence="6">
    <location>
        <begin position="53"/>
        <end position="74"/>
    </location>
</feature>
<reference evidence="7 8" key="1">
    <citation type="submission" date="2019-06" db="EMBL/GenBank/DDBJ databases">
        <title>Genome sequencing of plant associated microbes to promote plant fitness in Sorghum bicolor and Oryza sativa.</title>
        <authorList>
            <person name="Coleman-Derr D."/>
        </authorList>
    </citation>
    <scope>NUCLEOTIDE SEQUENCE [LARGE SCALE GENOMIC DNA]</scope>
    <source>
        <strain evidence="7 8">KV-663</strain>
    </source>
</reference>
<sequence length="445" mass="45590">MSEARTQSPSATGPEKKKAGALTVRQAAFIGVGSMVGAGIFALLGAAGEVAGAAVWISFLLAGTVAALQGYSFARLGARYPAGGGFVEYVVRGWGDGHLTGVIAWMLIAVNAIITAMVAVSFGSYASAAVSDGAGWTTAFAVLILLVMAGLNVLGSQAVARAQTVVVVVVVGILTVFSVATIANLNVDLLAFSGYPSFRQVVSSVALTFFAFLGFGVITFTSKDLAEPRRQLPRAVYLALAIATVVYVAVAIGVFGTLTVEQVIASGGTALAVAAEPVLGSAGYWLMSITALFATAGATNSGLYPATGLADQMAASRQFPPVMGHRVGGRASMGIVLTTTAAILMAIFLDLNAIASIGSAVALIVFTLVTFGHMRIRRETGARLSVLVLANLATIVVLVAFAATTLVNEPATTITLVALLALSVVLDLVWKSRRPAMTDAGQRTR</sequence>
<organism evidence="7 8">
    <name type="scientific">Humibacillus xanthopallidus</name>
    <dbReference type="NCBI Taxonomy" id="412689"/>
    <lineage>
        <taxon>Bacteria</taxon>
        <taxon>Bacillati</taxon>
        <taxon>Actinomycetota</taxon>
        <taxon>Actinomycetes</taxon>
        <taxon>Micrococcales</taxon>
        <taxon>Intrasporangiaceae</taxon>
        <taxon>Humibacillus</taxon>
    </lineage>
</organism>
<keyword evidence="3 6" id="KW-0812">Transmembrane</keyword>
<feature type="transmembrane region" description="Helical" evidence="6">
    <location>
        <begin position="354"/>
        <end position="372"/>
    </location>
</feature>
<accession>A0A543HTL2</accession>
<protein>
    <submittedName>
        <fullName evidence="7">Amino acid:proton symporter (ABT family)</fullName>
    </submittedName>
</protein>
<comment type="caution">
    <text evidence="7">The sequence shown here is derived from an EMBL/GenBank/DDBJ whole genome shotgun (WGS) entry which is preliminary data.</text>
</comment>
<dbReference type="OrthoDB" id="9804700at2"/>
<feature type="transmembrane region" description="Helical" evidence="6">
    <location>
        <begin position="327"/>
        <end position="348"/>
    </location>
</feature>
<evidence type="ECO:0000313" key="7">
    <source>
        <dbReference type="EMBL" id="TQM61701.1"/>
    </source>
</evidence>
<dbReference type="PANTHER" id="PTHR42770:SF11">
    <property type="entry name" value="INNER MEMBRANE TRANSPORT PROTEIN YBAT"/>
    <property type="match status" value="1"/>
</dbReference>
<feature type="transmembrane region" description="Helical" evidence="6">
    <location>
        <begin position="235"/>
        <end position="258"/>
    </location>
</feature>
<dbReference type="RefSeq" id="WP_141843482.1">
    <property type="nucleotide sequence ID" value="NZ_VFPM01000002.1"/>
</dbReference>
<dbReference type="PANTHER" id="PTHR42770">
    <property type="entry name" value="AMINO ACID TRANSPORTER-RELATED"/>
    <property type="match status" value="1"/>
</dbReference>
<feature type="transmembrane region" description="Helical" evidence="6">
    <location>
        <begin position="205"/>
        <end position="223"/>
    </location>
</feature>
<keyword evidence="5 6" id="KW-0472">Membrane</keyword>
<dbReference type="EMBL" id="VFPM01000002">
    <property type="protein sequence ID" value="TQM61701.1"/>
    <property type="molecule type" value="Genomic_DNA"/>
</dbReference>
<dbReference type="InterPro" id="IPR050367">
    <property type="entry name" value="APC_superfamily"/>
</dbReference>
<evidence type="ECO:0000313" key="8">
    <source>
        <dbReference type="Proteomes" id="UP000316747"/>
    </source>
</evidence>
<keyword evidence="8" id="KW-1185">Reference proteome</keyword>
<evidence type="ECO:0000256" key="5">
    <source>
        <dbReference type="ARBA" id="ARBA00023136"/>
    </source>
</evidence>
<gene>
    <name evidence="7" type="ORF">FBY41_1712</name>
</gene>
<feature type="transmembrane region" description="Helical" evidence="6">
    <location>
        <begin position="134"/>
        <end position="154"/>
    </location>
</feature>
<feature type="transmembrane region" description="Helical" evidence="6">
    <location>
        <begin position="284"/>
        <end position="306"/>
    </location>
</feature>
<dbReference type="AlphaFoldDB" id="A0A543HTL2"/>
<evidence type="ECO:0000256" key="6">
    <source>
        <dbReference type="SAM" id="Phobius"/>
    </source>
</evidence>
<feature type="transmembrane region" description="Helical" evidence="6">
    <location>
        <begin position="102"/>
        <end position="122"/>
    </location>
</feature>
<feature type="transmembrane region" description="Helical" evidence="6">
    <location>
        <begin position="27"/>
        <end position="47"/>
    </location>
</feature>
<feature type="transmembrane region" description="Helical" evidence="6">
    <location>
        <begin position="413"/>
        <end position="430"/>
    </location>
</feature>